<protein>
    <submittedName>
        <fullName evidence="1">Uncharacterized protein</fullName>
    </submittedName>
</protein>
<organism evidence="1 2">
    <name type="scientific">Microbacterium suwonense</name>
    <dbReference type="NCBI Taxonomy" id="683047"/>
    <lineage>
        <taxon>Bacteria</taxon>
        <taxon>Bacillati</taxon>
        <taxon>Actinomycetota</taxon>
        <taxon>Actinomycetes</taxon>
        <taxon>Micrococcales</taxon>
        <taxon>Microbacteriaceae</taxon>
        <taxon>Microbacterium</taxon>
    </lineage>
</organism>
<proteinExistence type="predicted"/>
<reference evidence="2" key="1">
    <citation type="journal article" date="2019" name="Int. J. Syst. Evol. Microbiol.">
        <title>The Global Catalogue of Microorganisms (GCM) 10K type strain sequencing project: providing services to taxonomists for standard genome sequencing and annotation.</title>
        <authorList>
            <consortium name="The Broad Institute Genomics Platform"/>
            <consortium name="The Broad Institute Genome Sequencing Center for Infectious Disease"/>
            <person name="Wu L."/>
            <person name="Ma J."/>
        </authorList>
    </citation>
    <scope>NUCLEOTIDE SEQUENCE [LARGE SCALE GENOMIC DNA]</scope>
    <source>
        <strain evidence="2">NBRC 106310</strain>
    </source>
</reference>
<keyword evidence="2" id="KW-1185">Reference proteome</keyword>
<evidence type="ECO:0000313" key="2">
    <source>
        <dbReference type="Proteomes" id="UP001321543"/>
    </source>
</evidence>
<sequence>MMHDTKLSIELGRPILSTVRVVDPRTGEDYAGYVPFRRWDQLLSFEGGDVLMDEVIGIAASEQGKSLPKEVQLFLNQLRRRDVLLRWTAPAWSRANIVLREVTQAVTVCRGYLAKYENSGDGSRLWGNRRLFRWTTYDAMDFSTWTDSKEGQLKGKANAWFWRPGSWAERSYDTFDSVDHVDTGEGVCLHCGGERPKLKRPVCTCPVEGHA</sequence>
<dbReference type="EMBL" id="AP027728">
    <property type="protein sequence ID" value="BDZ38075.1"/>
    <property type="molecule type" value="Genomic_DNA"/>
</dbReference>
<gene>
    <name evidence="1" type="ORF">GCM10025863_06890</name>
</gene>
<dbReference type="RefSeq" id="WP_286301929.1">
    <property type="nucleotide sequence ID" value="NZ_AP027728.1"/>
</dbReference>
<name>A0ABM8FRN7_9MICO</name>
<accession>A0ABM8FRN7</accession>
<evidence type="ECO:0000313" key="1">
    <source>
        <dbReference type="EMBL" id="BDZ38075.1"/>
    </source>
</evidence>
<dbReference type="Proteomes" id="UP001321543">
    <property type="component" value="Chromosome"/>
</dbReference>